<evidence type="ECO:0000256" key="3">
    <source>
        <dbReference type="ARBA" id="ARBA00022737"/>
    </source>
</evidence>
<organism evidence="8 9">
    <name type="scientific">Crotalus adamanteus</name>
    <name type="common">Eastern diamondback rattlesnake</name>
    <dbReference type="NCBI Taxonomy" id="8729"/>
    <lineage>
        <taxon>Eukaryota</taxon>
        <taxon>Metazoa</taxon>
        <taxon>Chordata</taxon>
        <taxon>Craniata</taxon>
        <taxon>Vertebrata</taxon>
        <taxon>Euteleostomi</taxon>
        <taxon>Lepidosauria</taxon>
        <taxon>Squamata</taxon>
        <taxon>Bifurcata</taxon>
        <taxon>Unidentata</taxon>
        <taxon>Episquamata</taxon>
        <taxon>Toxicofera</taxon>
        <taxon>Serpentes</taxon>
        <taxon>Colubroidea</taxon>
        <taxon>Viperidae</taxon>
        <taxon>Crotalinae</taxon>
        <taxon>Crotalus</taxon>
    </lineage>
</organism>
<keyword evidence="3" id="KW-0677">Repeat</keyword>
<dbReference type="InterPro" id="IPR000372">
    <property type="entry name" value="LRRNT"/>
</dbReference>
<dbReference type="InterPro" id="IPR001611">
    <property type="entry name" value="Leu-rich_rpt"/>
</dbReference>
<feature type="region of interest" description="Disordered" evidence="4">
    <location>
        <begin position="1"/>
        <end position="21"/>
    </location>
</feature>
<name>A0AAW1AY43_CROAD</name>
<dbReference type="SMART" id="SM00369">
    <property type="entry name" value="LRR_TYP"/>
    <property type="match status" value="5"/>
</dbReference>
<evidence type="ECO:0000256" key="4">
    <source>
        <dbReference type="SAM" id="MobiDB-lite"/>
    </source>
</evidence>
<reference evidence="8 9" key="1">
    <citation type="journal article" date="2024" name="Proc. Natl. Acad. Sci. U.S.A.">
        <title>The genetic regulatory architecture and epigenomic basis for age-related changes in rattlesnake venom.</title>
        <authorList>
            <person name="Hogan M.P."/>
            <person name="Holding M.L."/>
            <person name="Nystrom G.S."/>
            <person name="Colston T.J."/>
            <person name="Bartlett D.A."/>
            <person name="Mason A.J."/>
            <person name="Ellsworth S.A."/>
            <person name="Rautsaw R.M."/>
            <person name="Lawrence K.C."/>
            <person name="Strickland J.L."/>
            <person name="He B."/>
            <person name="Fraser P."/>
            <person name="Margres M.J."/>
            <person name="Gilbert D.M."/>
            <person name="Gibbs H.L."/>
            <person name="Parkinson C.L."/>
            <person name="Rokyta D.R."/>
        </authorList>
    </citation>
    <scope>NUCLEOTIDE SEQUENCE [LARGE SCALE GENOMIC DNA]</scope>
    <source>
        <strain evidence="8">DRR0105</strain>
    </source>
</reference>
<dbReference type="SUPFAM" id="SSF52058">
    <property type="entry name" value="L domain-like"/>
    <property type="match status" value="1"/>
</dbReference>
<evidence type="ECO:0000256" key="2">
    <source>
        <dbReference type="ARBA" id="ARBA00022729"/>
    </source>
</evidence>
<dbReference type="InterPro" id="IPR032675">
    <property type="entry name" value="LRR_dom_sf"/>
</dbReference>
<dbReference type="SMART" id="SM00013">
    <property type="entry name" value="LRRNT"/>
    <property type="match status" value="1"/>
</dbReference>
<dbReference type="InterPro" id="IPR000483">
    <property type="entry name" value="Cys-rich_flank_reg_C"/>
</dbReference>
<dbReference type="GO" id="GO:0090090">
    <property type="term" value="P:negative regulation of canonical Wnt signaling pathway"/>
    <property type="evidence" value="ECO:0007669"/>
    <property type="project" value="TreeGrafter"/>
</dbReference>
<feature type="domain" description="LRRCT" evidence="7">
    <location>
        <begin position="375"/>
        <end position="426"/>
    </location>
</feature>
<evidence type="ECO:0000259" key="7">
    <source>
        <dbReference type="SMART" id="SM00082"/>
    </source>
</evidence>
<dbReference type="Gene3D" id="3.80.10.10">
    <property type="entry name" value="Ribonuclease Inhibitor"/>
    <property type="match status" value="1"/>
</dbReference>
<keyword evidence="9" id="KW-1185">Reference proteome</keyword>
<dbReference type="SMART" id="SM00082">
    <property type="entry name" value="LRRCT"/>
    <property type="match status" value="1"/>
</dbReference>
<dbReference type="PANTHER" id="PTHR24364:SF17">
    <property type="entry name" value="TROPHOBLAST GLYCOPROTEIN"/>
    <property type="match status" value="1"/>
</dbReference>
<dbReference type="EMBL" id="JAOTOJ010000011">
    <property type="protein sequence ID" value="KAK9394709.1"/>
    <property type="molecule type" value="Genomic_DNA"/>
</dbReference>
<comment type="caution">
    <text evidence="8">The sequence shown here is derived from an EMBL/GenBank/DDBJ whole genome shotgun (WGS) entry which is preliminary data.</text>
</comment>
<sequence length="502" mass="54645">MGPAVAGASKIPNAGRGKTKMSREVGVGLGVAEEPSELCQTGGSVFKGAGSEGWENEAGSPCPASPPSSPLGIFASHCLARRIGAGEGEGSFFSLGAGKPGAGGGGVKASSTQLLREKFASPFTARNCYNWNLLEMTPGGLYGGWTLLFLLLAPLFCHPCPIPCECSEAARTVKCVQKELTSIPTGIPGYTRNLFITGNQIAHVGSQDLQGLHNLVTLSLANNRINAVESHAFSNLRSLRYLDLSYNHLVTIHPDAFSARNNSVQELNLSHSLYNFSAIRPVAAALTQGGFQNLSKLELTSNKIIYLPLGMLSSLSKLEYLDLRNNSLIDIKNSTFSGLHLKYLDLTSNAFKTLRSEALFALERQSHLSLFLKDNPFVCNCDIEDLVNWLNQSRQVVDVEKLACISPQDLRNTSLVELVGTDLECHYSQHSENVLQSSYAALGIVLGIIGIIFLFVLYLNRKGIKTWMNGLRDACQNLMEEYHYRYEIDSDRHITQISAVDI</sequence>
<keyword evidence="5" id="KW-1133">Transmembrane helix</keyword>
<feature type="domain" description="LRRNT" evidence="6">
    <location>
        <begin position="159"/>
        <end position="193"/>
    </location>
</feature>
<accession>A0AAW1AY43</accession>
<evidence type="ECO:0000256" key="5">
    <source>
        <dbReference type="SAM" id="Phobius"/>
    </source>
</evidence>
<keyword evidence="5" id="KW-0812">Transmembrane</keyword>
<dbReference type="Pfam" id="PF13855">
    <property type="entry name" value="LRR_8"/>
    <property type="match status" value="2"/>
</dbReference>
<dbReference type="InterPro" id="IPR003591">
    <property type="entry name" value="Leu-rich_rpt_typical-subtyp"/>
</dbReference>
<keyword evidence="1" id="KW-0433">Leucine-rich repeat</keyword>
<feature type="transmembrane region" description="Helical" evidence="5">
    <location>
        <begin position="439"/>
        <end position="459"/>
    </location>
</feature>
<keyword evidence="2" id="KW-0732">Signal</keyword>
<dbReference type="SMART" id="SM00365">
    <property type="entry name" value="LRR_SD22"/>
    <property type="match status" value="3"/>
</dbReference>
<dbReference type="InterPro" id="IPR052286">
    <property type="entry name" value="Wnt_signaling_inhibitor"/>
</dbReference>
<gene>
    <name evidence="8" type="ORF">NXF25_015237</name>
</gene>
<keyword evidence="5" id="KW-0472">Membrane</keyword>
<evidence type="ECO:0000256" key="1">
    <source>
        <dbReference type="ARBA" id="ARBA00022614"/>
    </source>
</evidence>
<protein>
    <submittedName>
        <fullName evidence="8">Trophoblast glycoprotein-like</fullName>
    </submittedName>
</protein>
<dbReference type="GO" id="GO:0005886">
    <property type="term" value="C:plasma membrane"/>
    <property type="evidence" value="ECO:0007669"/>
    <property type="project" value="TreeGrafter"/>
</dbReference>
<dbReference type="PROSITE" id="PS51450">
    <property type="entry name" value="LRR"/>
    <property type="match status" value="2"/>
</dbReference>
<proteinExistence type="predicted"/>
<evidence type="ECO:0000313" key="8">
    <source>
        <dbReference type="EMBL" id="KAK9394709.1"/>
    </source>
</evidence>
<dbReference type="Proteomes" id="UP001474421">
    <property type="component" value="Unassembled WGS sequence"/>
</dbReference>
<evidence type="ECO:0000313" key="9">
    <source>
        <dbReference type="Proteomes" id="UP001474421"/>
    </source>
</evidence>
<dbReference type="AlphaFoldDB" id="A0AAW1AY43"/>
<dbReference type="PANTHER" id="PTHR24364">
    <property type="entry name" value="LP06937P"/>
    <property type="match status" value="1"/>
</dbReference>
<evidence type="ECO:0000259" key="6">
    <source>
        <dbReference type="SMART" id="SM00013"/>
    </source>
</evidence>